<dbReference type="InterPro" id="IPR007889">
    <property type="entry name" value="HTH_Psq"/>
</dbReference>
<proteinExistence type="predicted"/>
<accession>A0A9N8UZS2</accession>
<evidence type="ECO:0000313" key="2">
    <source>
        <dbReference type="EMBL" id="CAG8437871.1"/>
    </source>
</evidence>
<comment type="caution">
    <text evidence="2">The sequence shown here is derived from an EMBL/GenBank/DDBJ whole genome shotgun (WGS) entry which is preliminary data.</text>
</comment>
<organism evidence="2 3">
    <name type="scientific">Acaulospora morrowiae</name>
    <dbReference type="NCBI Taxonomy" id="94023"/>
    <lineage>
        <taxon>Eukaryota</taxon>
        <taxon>Fungi</taxon>
        <taxon>Fungi incertae sedis</taxon>
        <taxon>Mucoromycota</taxon>
        <taxon>Glomeromycotina</taxon>
        <taxon>Glomeromycetes</taxon>
        <taxon>Diversisporales</taxon>
        <taxon>Acaulosporaceae</taxon>
        <taxon>Acaulospora</taxon>
    </lineage>
</organism>
<dbReference type="Proteomes" id="UP000789342">
    <property type="component" value="Unassembled WGS sequence"/>
</dbReference>
<evidence type="ECO:0000313" key="3">
    <source>
        <dbReference type="Proteomes" id="UP000789342"/>
    </source>
</evidence>
<name>A0A9N8UZS2_9GLOM</name>
<dbReference type="Gene3D" id="1.10.10.60">
    <property type="entry name" value="Homeodomain-like"/>
    <property type="match status" value="2"/>
</dbReference>
<evidence type="ECO:0000259" key="1">
    <source>
        <dbReference type="Pfam" id="PF04218"/>
    </source>
</evidence>
<gene>
    <name evidence="2" type="ORF">AMORRO_LOCUS47</name>
</gene>
<dbReference type="OrthoDB" id="9909311at2759"/>
<dbReference type="InterPro" id="IPR009057">
    <property type="entry name" value="Homeodomain-like_sf"/>
</dbReference>
<keyword evidence="3" id="KW-1185">Reference proteome</keyword>
<dbReference type="AlphaFoldDB" id="A0A9N8UZS2"/>
<dbReference type="GO" id="GO:0003677">
    <property type="term" value="F:DNA binding"/>
    <property type="evidence" value="ECO:0007669"/>
    <property type="project" value="UniProtKB-KW"/>
</dbReference>
<dbReference type="EMBL" id="CAJVPV010000009">
    <property type="protein sequence ID" value="CAG8437871.1"/>
    <property type="molecule type" value="Genomic_DNA"/>
</dbReference>
<sequence>MSQISKRSKKILTPSQKYDICIKKQTISTPSNKELALEYSVGESTIHDILQQKDKWLVLTPTKIKQSGKWPLLEEALWLWTQGAIGAEMDLNDKILQRKAIQFAETLKIENFKGSLGIPISFQENNTRESIPTITSTISSRESTPIINQENLLTTTSHITNQEGTNTTLQKSSTTTNLENFTTTIQNDIITINQYENIQGLINQLGFTNPMSADDKRISIEEFLDDEMIHRVVREISPSIEEEIEEISLTQALVTQEIENETLSIQIPSTQEVIKSLDDILLFLEHPPENFKVAKTDINSIRNLYKKTKKFQSE</sequence>
<reference evidence="2" key="1">
    <citation type="submission" date="2021-06" db="EMBL/GenBank/DDBJ databases">
        <authorList>
            <person name="Kallberg Y."/>
            <person name="Tangrot J."/>
            <person name="Rosling A."/>
        </authorList>
    </citation>
    <scope>NUCLEOTIDE SEQUENCE</scope>
    <source>
        <strain evidence="2">CL551</strain>
    </source>
</reference>
<feature type="domain" description="HTH psq-type" evidence="1">
    <location>
        <begin position="6"/>
        <end position="57"/>
    </location>
</feature>
<protein>
    <submittedName>
        <fullName evidence="2">17288_t:CDS:1</fullName>
    </submittedName>
</protein>
<dbReference type="Pfam" id="PF04218">
    <property type="entry name" value="CENP-B_N"/>
    <property type="match status" value="1"/>
</dbReference>
<dbReference type="SUPFAM" id="SSF46689">
    <property type="entry name" value="Homeodomain-like"/>
    <property type="match status" value="2"/>
</dbReference>